<evidence type="ECO:0000256" key="2">
    <source>
        <dbReference type="ARBA" id="ARBA00022692"/>
    </source>
</evidence>
<keyword evidence="9" id="KW-1185">Reference proteome</keyword>
<evidence type="ECO:0000259" key="6">
    <source>
        <dbReference type="PROSITE" id="PS50893"/>
    </source>
</evidence>
<feature type="transmembrane region" description="Helical" evidence="5">
    <location>
        <begin position="235"/>
        <end position="258"/>
    </location>
</feature>
<dbReference type="PROSITE" id="PS50929">
    <property type="entry name" value="ABC_TM1F"/>
    <property type="match status" value="1"/>
</dbReference>
<dbReference type="PANTHER" id="PTHR24221">
    <property type="entry name" value="ATP-BINDING CASSETTE SUB-FAMILY B"/>
    <property type="match status" value="1"/>
</dbReference>
<keyword evidence="4 5" id="KW-0472">Membrane</keyword>
<keyword evidence="8" id="KW-0067">ATP-binding</keyword>
<keyword evidence="8" id="KW-0547">Nucleotide-binding</keyword>
<dbReference type="InterPro" id="IPR003439">
    <property type="entry name" value="ABC_transporter-like_ATP-bd"/>
</dbReference>
<feature type="transmembrane region" description="Helical" evidence="5">
    <location>
        <begin position="155"/>
        <end position="175"/>
    </location>
</feature>
<evidence type="ECO:0000313" key="8">
    <source>
        <dbReference type="EMBL" id="MBV7389647.1"/>
    </source>
</evidence>
<evidence type="ECO:0000256" key="3">
    <source>
        <dbReference type="ARBA" id="ARBA00022989"/>
    </source>
</evidence>
<dbReference type="InterPro" id="IPR011527">
    <property type="entry name" value="ABC1_TM_dom"/>
</dbReference>
<evidence type="ECO:0000259" key="7">
    <source>
        <dbReference type="PROSITE" id="PS50929"/>
    </source>
</evidence>
<reference evidence="8 9" key="1">
    <citation type="submission" date="2021-06" db="EMBL/GenBank/DDBJ databases">
        <title>Enterococcus alishanensis sp. nov., a novel lactic acid bacterium isolated from fresh coffee beans.</title>
        <authorList>
            <person name="Chen Y.-S."/>
        </authorList>
    </citation>
    <scope>NUCLEOTIDE SEQUENCE [LARGE SCALE GENOMIC DNA]</scope>
    <source>
        <strain evidence="8 9">ALS3</strain>
    </source>
</reference>
<accession>A0ABS6T9R4</accession>
<dbReference type="Proteomes" id="UP000774130">
    <property type="component" value="Unassembled WGS sequence"/>
</dbReference>
<feature type="domain" description="ABC transmembrane type-1" evidence="7">
    <location>
        <begin position="18"/>
        <end position="296"/>
    </location>
</feature>
<dbReference type="PROSITE" id="PS00211">
    <property type="entry name" value="ABC_TRANSPORTER_1"/>
    <property type="match status" value="1"/>
</dbReference>
<dbReference type="InterPro" id="IPR003593">
    <property type="entry name" value="AAA+_ATPase"/>
</dbReference>
<feature type="transmembrane region" description="Helical" evidence="5">
    <location>
        <begin position="48"/>
        <end position="68"/>
    </location>
</feature>
<dbReference type="Pfam" id="PF00005">
    <property type="entry name" value="ABC_tran"/>
    <property type="match status" value="1"/>
</dbReference>
<evidence type="ECO:0000313" key="9">
    <source>
        <dbReference type="Proteomes" id="UP000774130"/>
    </source>
</evidence>
<gene>
    <name evidence="8" type="ORF">KUA55_03075</name>
</gene>
<feature type="transmembrane region" description="Helical" evidence="5">
    <location>
        <begin position="264"/>
        <end position="282"/>
    </location>
</feature>
<protein>
    <submittedName>
        <fullName evidence="8">ABC transporter ATP-binding protein/permease</fullName>
    </submittedName>
</protein>
<proteinExistence type="predicted"/>
<dbReference type="EMBL" id="JAHUZB010000001">
    <property type="protein sequence ID" value="MBV7389647.1"/>
    <property type="molecule type" value="Genomic_DNA"/>
</dbReference>
<organism evidence="8 9">
    <name type="scientific">Enterococcus alishanensis</name>
    <dbReference type="NCBI Taxonomy" id="1303817"/>
    <lineage>
        <taxon>Bacteria</taxon>
        <taxon>Bacillati</taxon>
        <taxon>Bacillota</taxon>
        <taxon>Bacilli</taxon>
        <taxon>Lactobacillales</taxon>
        <taxon>Enterococcaceae</taxon>
        <taxon>Enterococcus</taxon>
    </lineage>
</organism>
<dbReference type="PANTHER" id="PTHR24221:SF654">
    <property type="entry name" value="ATP-BINDING CASSETTE SUB-FAMILY B MEMBER 6"/>
    <property type="match status" value="1"/>
</dbReference>
<comment type="subcellular location">
    <subcellularLocation>
        <location evidence="1">Membrane</location>
        <topology evidence="1">Multi-pass membrane protein</topology>
    </subcellularLocation>
</comment>
<dbReference type="InterPro" id="IPR017871">
    <property type="entry name" value="ABC_transporter-like_CS"/>
</dbReference>
<dbReference type="InterPro" id="IPR039421">
    <property type="entry name" value="Type_1_exporter"/>
</dbReference>
<name>A0ABS6T9R4_9ENTE</name>
<sequence length="569" mass="64470">MIDQRLFKLTEKKNLIKLVLVRLFSLALSIIMWWQIAGKLANYLAGEPVNLLPLILTLIAVIILKALSNKWSERLTYRASADLRLKLRHQVMTKAFRLGKSQEQLPQATLAQLSVDGIEQLEIYYARFLPQLFYCVLASLLIFATLVQFAVFPAIILLICMPLIPVVIMSVMKIAKKILDKYWTRYTDLGAKFHENLSGLATLKAYHQDEARQKNAKDSAEQFRKITMRLLSMQLNSITVMDIISYSGAALGIGLALISYQNGQISIMGVLMFVLLGAEFFIPMRQLGSLFHVAMNGISACKKLFDYLALPEQIYGEKDMNHVSEIQFKHVDFGYTDYALALKDVSLEFKKGHFTAIVGQSGSGKSTLVQLMLHRFQDYQGQIVWDQLELQELSHKSLTNLSTLVDNKGYIYPMSIRDNLLLGNKTASETELWRVLSEVQLIDFVKGRPYQLDEILNENGSDLSGGQRQRLLLARALLKKSDVYIFDEITSGVDLASEEIILDCLKQLAQKKIIIFISHRLYNVLSADQIYVFENGRIVEAGTPEELQAQTGYFNNYFAEEVEVFSGGQ</sequence>
<feature type="transmembrane region" description="Helical" evidence="5">
    <location>
        <begin position="15"/>
        <end position="36"/>
    </location>
</feature>
<evidence type="ECO:0000256" key="5">
    <source>
        <dbReference type="SAM" id="Phobius"/>
    </source>
</evidence>
<keyword evidence="3 5" id="KW-1133">Transmembrane helix</keyword>
<keyword evidence="2 5" id="KW-0812">Transmembrane</keyword>
<dbReference type="GO" id="GO:0005524">
    <property type="term" value="F:ATP binding"/>
    <property type="evidence" value="ECO:0007669"/>
    <property type="project" value="UniProtKB-KW"/>
</dbReference>
<comment type="caution">
    <text evidence="8">The sequence shown here is derived from an EMBL/GenBank/DDBJ whole genome shotgun (WGS) entry which is preliminary data.</text>
</comment>
<feature type="transmembrane region" description="Helical" evidence="5">
    <location>
        <begin position="132"/>
        <end position="149"/>
    </location>
</feature>
<dbReference type="PROSITE" id="PS50893">
    <property type="entry name" value="ABC_TRANSPORTER_2"/>
    <property type="match status" value="1"/>
</dbReference>
<dbReference type="Pfam" id="PF00664">
    <property type="entry name" value="ABC_membrane"/>
    <property type="match status" value="1"/>
</dbReference>
<evidence type="ECO:0000256" key="1">
    <source>
        <dbReference type="ARBA" id="ARBA00004141"/>
    </source>
</evidence>
<dbReference type="SMART" id="SM00382">
    <property type="entry name" value="AAA"/>
    <property type="match status" value="1"/>
</dbReference>
<dbReference type="RefSeq" id="WP_218324696.1">
    <property type="nucleotide sequence ID" value="NZ_JAHUZB010000001.1"/>
</dbReference>
<evidence type="ECO:0000256" key="4">
    <source>
        <dbReference type="ARBA" id="ARBA00023136"/>
    </source>
</evidence>
<feature type="domain" description="ABC transporter" evidence="6">
    <location>
        <begin position="326"/>
        <end position="560"/>
    </location>
</feature>